<dbReference type="InterPro" id="IPR006439">
    <property type="entry name" value="HAD-SF_hydro_IA"/>
</dbReference>
<dbReference type="RefSeq" id="WP_137249694.1">
    <property type="nucleotide sequence ID" value="NZ_SZQA01000028.1"/>
</dbReference>
<evidence type="ECO:0000256" key="4">
    <source>
        <dbReference type="PIRSR" id="PIRSR610972-3"/>
    </source>
</evidence>
<feature type="binding site" evidence="4">
    <location>
        <position position="14"/>
    </location>
    <ligand>
        <name>Mg(2+)</name>
        <dbReference type="ChEBI" id="CHEBI:18420"/>
    </ligand>
</feature>
<dbReference type="InterPro" id="IPR036412">
    <property type="entry name" value="HAD-like_sf"/>
</dbReference>
<feature type="binding site" evidence="3">
    <location>
        <position position="30"/>
    </location>
    <ligand>
        <name>substrate</name>
    </ligand>
</feature>
<reference evidence="6 7" key="1">
    <citation type="submission" date="2019-04" db="EMBL/GenBank/DDBJ databases">
        <title>Herbidospora sp. NEAU-GS14.nov., a novel actinomycete isolated from soil.</title>
        <authorList>
            <person name="Han L."/>
        </authorList>
    </citation>
    <scope>NUCLEOTIDE SEQUENCE [LARGE SCALE GENOMIC DNA]</scope>
    <source>
        <strain evidence="6 7">NEAU-GS14</strain>
    </source>
</reference>
<dbReference type="PANTHER" id="PTHR43481:SF4">
    <property type="entry name" value="GLYCEROL-1-PHOSPHATE PHOSPHOHYDROLASE 1-RELATED"/>
    <property type="match status" value="1"/>
</dbReference>
<dbReference type="Pfam" id="PF00702">
    <property type="entry name" value="Hydrolase"/>
    <property type="match status" value="1"/>
</dbReference>
<feature type="binding site" evidence="3">
    <location>
        <begin position="14"/>
        <end position="16"/>
    </location>
    <ligand>
        <name>substrate</name>
    </ligand>
</feature>
<feature type="binding site" evidence="4">
    <location>
        <position position="16"/>
    </location>
    <ligand>
        <name>Mg(2+)</name>
        <dbReference type="ChEBI" id="CHEBI:18420"/>
    </ligand>
</feature>
<gene>
    <name evidence="6" type="ORF">FDA94_25960</name>
</gene>
<feature type="binding site" evidence="4">
    <location>
        <position position="174"/>
    </location>
    <ligand>
        <name>Mg(2+)</name>
        <dbReference type="ChEBI" id="CHEBI:18420"/>
    </ligand>
</feature>
<comment type="similarity">
    <text evidence="1">Belongs to the HAD-like hydrolase superfamily. CbbY/CbbZ/Gph/YieH family.</text>
</comment>
<comment type="caution">
    <text evidence="6">The sequence shown here is derived from an EMBL/GenBank/DDBJ whole genome shotgun (WGS) entry which is preliminary data.</text>
</comment>
<evidence type="ECO:0000313" key="7">
    <source>
        <dbReference type="Proteomes" id="UP000308705"/>
    </source>
</evidence>
<dbReference type="InterPro" id="IPR010976">
    <property type="entry name" value="B-phosphoglucomutase_hydrolase"/>
</dbReference>
<keyword evidence="4" id="KW-0479">Metal-binding</keyword>
<dbReference type="EMBL" id="SZQA01000028">
    <property type="protein sequence ID" value="TKK85360.1"/>
    <property type="molecule type" value="Genomic_DNA"/>
</dbReference>
<dbReference type="GO" id="GO:0005975">
    <property type="term" value="P:carbohydrate metabolic process"/>
    <property type="evidence" value="ECO:0007669"/>
    <property type="project" value="InterPro"/>
</dbReference>
<keyword evidence="4" id="KW-0460">Magnesium</keyword>
<dbReference type="GO" id="GO:0008801">
    <property type="term" value="F:beta-phosphoglucomutase activity"/>
    <property type="evidence" value="ECO:0007669"/>
    <property type="project" value="InterPro"/>
</dbReference>
<evidence type="ECO:0000256" key="3">
    <source>
        <dbReference type="PIRSR" id="PIRSR610972-2"/>
    </source>
</evidence>
<dbReference type="Gene3D" id="1.10.150.240">
    <property type="entry name" value="Putative phosphatase, domain 2"/>
    <property type="match status" value="1"/>
</dbReference>
<dbReference type="Gene3D" id="3.40.50.1000">
    <property type="entry name" value="HAD superfamily/HAD-like"/>
    <property type="match status" value="1"/>
</dbReference>
<sequence>MTDTGPLHDAAIFDLDGVLVDTARLHWRAWSEVAGEYGFAPGDDVAEAVKGVGRTAAVAIVFRSGGVALGEAEAHVAADRKNTLYQRYLADLGSADLLPGAVETLETLRAWGLPIGLASASRSAREVLARTGIEDYFDAIVDGTVISQAKPDPAVFLEAAVRLGVLPWQAVVFEDASAGVEGARRAGCHVVGIGDPGVLAAADTVVASLESAPLTELFRKHVP</sequence>
<dbReference type="OrthoDB" id="9797743at2"/>
<comment type="cofactor">
    <cofactor evidence="4">
        <name>Mg(2+)</name>
        <dbReference type="ChEBI" id="CHEBI:18420"/>
    </cofactor>
    <text evidence="4">Binds 2 magnesium ions per subunit.</text>
</comment>
<feature type="active site" description="Nucleophile" evidence="2">
    <location>
        <position position="14"/>
    </location>
</feature>
<dbReference type="PRINTS" id="PR00413">
    <property type="entry name" value="HADHALOGNASE"/>
</dbReference>
<dbReference type="NCBIfam" id="TIGR01509">
    <property type="entry name" value="HAD-SF-IA-v3"/>
    <property type="match status" value="1"/>
</dbReference>
<evidence type="ECO:0000313" key="6">
    <source>
        <dbReference type="EMBL" id="TKK85360.1"/>
    </source>
</evidence>
<proteinExistence type="inferred from homology"/>
<dbReference type="SFLD" id="SFLDG01135">
    <property type="entry name" value="C1.5.6:_HAD__Beta-PGM__Phospha"/>
    <property type="match status" value="1"/>
</dbReference>
<dbReference type="GO" id="GO:0050308">
    <property type="term" value="F:sugar-phosphatase activity"/>
    <property type="evidence" value="ECO:0007669"/>
    <property type="project" value="TreeGrafter"/>
</dbReference>
<evidence type="ECO:0000256" key="2">
    <source>
        <dbReference type="PIRSR" id="PIRSR610972-1"/>
    </source>
</evidence>
<accession>A0A4U3M9V4</accession>
<protein>
    <submittedName>
        <fullName evidence="6">Beta-phosphoglucomutase family hydrolase</fullName>
    </submittedName>
</protein>
<dbReference type="SUPFAM" id="SSF56784">
    <property type="entry name" value="HAD-like"/>
    <property type="match status" value="1"/>
</dbReference>
<feature type="active site" description="Proton donor/acceptor" evidence="2">
    <location>
        <position position="16"/>
    </location>
</feature>
<evidence type="ECO:0000256" key="1">
    <source>
        <dbReference type="ARBA" id="ARBA00006171"/>
    </source>
</evidence>
<dbReference type="InterPro" id="IPR010972">
    <property type="entry name" value="Beta-PGM"/>
</dbReference>
<dbReference type="CDD" id="cd02598">
    <property type="entry name" value="HAD_BPGM"/>
    <property type="match status" value="1"/>
</dbReference>
<feature type="binding site" evidence="3">
    <location>
        <position position="150"/>
    </location>
    <ligand>
        <name>substrate</name>
    </ligand>
</feature>
<feature type="binding site" evidence="4">
    <location>
        <position position="175"/>
    </location>
    <ligand>
        <name>Mg(2+)</name>
        <dbReference type="ChEBI" id="CHEBI:18420"/>
    </ligand>
</feature>
<dbReference type="GO" id="GO:0000287">
    <property type="term" value="F:magnesium ion binding"/>
    <property type="evidence" value="ECO:0007669"/>
    <property type="project" value="InterPro"/>
</dbReference>
<feature type="site" description="Important for catalytic activity and assists the phosphoryl transfer reaction to Asp8 by balancing charge and orienting the reacting groups" evidence="5">
    <location>
        <position position="119"/>
    </location>
</feature>
<dbReference type="InterPro" id="IPR023214">
    <property type="entry name" value="HAD_sf"/>
</dbReference>
<dbReference type="SFLD" id="SFLDS00003">
    <property type="entry name" value="Haloacid_Dehalogenase"/>
    <property type="match status" value="1"/>
</dbReference>
<feature type="binding site" evidence="3">
    <location>
        <begin position="49"/>
        <end position="54"/>
    </location>
    <ligand>
        <name>substrate</name>
    </ligand>
</feature>
<dbReference type="InterPro" id="IPR051806">
    <property type="entry name" value="HAD-like_SPP"/>
</dbReference>
<keyword evidence="7" id="KW-1185">Reference proteome</keyword>
<dbReference type="PANTHER" id="PTHR43481">
    <property type="entry name" value="FRUCTOSE-1-PHOSPHATE PHOSPHATASE"/>
    <property type="match status" value="1"/>
</dbReference>
<name>A0A4U3M9V4_9ACTN</name>
<organism evidence="6 7">
    <name type="scientific">Herbidospora galbida</name>
    <dbReference type="NCBI Taxonomy" id="2575442"/>
    <lineage>
        <taxon>Bacteria</taxon>
        <taxon>Bacillati</taxon>
        <taxon>Actinomycetota</taxon>
        <taxon>Actinomycetes</taxon>
        <taxon>Streptosporangiales</taxon>
        <taxon>Streptosporangiaceae</taxon>
        <taxon>Herbidospora</taxon>
    </lineage>
</organism>
<dbReference type="NCBIfam" id="TIGR02009">
    <property type="entry name" value="PGMB-YQAB-SF"/>
    <property type="match status" value="1"/>
</dbReference>
<dbReference type="AlphaFoldDB" id="A0A4U3M9V4"/>
<evidence type="ECO:0000256" key="5">
    <source>
        <dbReference type="PIRSR" id="PIRSR610972-4"/>
    </source>
</evidence>
<keyword evidence="6" id="KW-0378">Hydrolase</keyword>
<feature type="binding site" evidence="3">
    <location>
        <position position="81"/>
    </location>
    <ligand>
        <name>substrate</name>
    </ligand>
</feature>
<dbReference type="InterPro" id="IPR023198">
    <property type="entry name" value="PGP-like_dom2"/>
</dbReference>
<dbReference type="SFLD" id="SFLDG01129">
    <property type="entry name" value="C1.5:_HAD__Beta-PGM__Phosphata"/>
    <property type="match status" value="1"/>
</dbReference>
<feature type="site" description="Important for catalytic activity and assists the phosphoryl transfer reaction to Asp8 by balancing charge and orienting the reacting groups" evidence="5">
    <location>
        <position position="150"/>
    </location>
</feature>
<dbReference type="Proteomes" id="UP000308705">
    <property type="component" value="Unassembled WGS sequence"/>
</dbReference>